<reference evidence="4 5" key="1">
    <citation type="submission" date="2019-05" db="EMBL/GenBank/DDBJ databases">
        <title>Mumia sp. nov., isolated from the intestinal contents of plateau pika (Ochotona curzoniae) in the Qinghai-Tibet plateau of China.</title>
        <authorList>
            <person name="Tian Z."/>
        </authorList>
    </citation>
    <scope>NUCLEOTIDE SEQUENCE [LARGE SCALE GENOMIC DNA]</scope>
    <source>
        <strain evidence="5">527</strain>
        <strain evidence="4">Z527</strain>
    </source>
</reference>
<dbReference type="EMBL" id="VDFR01000109">
    <property type="protein sequence ID" value="TNC40517.1"/>
    <property type="molecule type" value="Genomic_DNA"/>
</dbReference>
<evidence type="ECO:0000313" key="5">
    <source>
        <dbReference type="Proteomes" id="UP000306740"/>
    </source>
</evidence>
<feature type="compositionally biased region" description="Low complexity" evidence="1">
    <location>
        <begin position="159"/>
        <end position="170"/>
    </location>
</feature>
<dbReference type="Proteomes" id="UP000306740">
    <property type="component" value="Unassembled WGS sequence"/>
</dbReference>
<dbReference type="RefSeq" id="WP_139105949.1">
    <property type="nucleotide sequence ID" value="NZ_VDFR01000057.1"/>
</dbReference>
<proteinExistence type="predicted"/>
<dbReference type="OrthoDB" id="3787120at2"/>
<sequence>MLTRSRRVPVAVVVAGLALVLAGCGTGFQAQTNAVYQASIGTNNRSSDVEVLNALFVKNDDGTATLSAGLVNQALQSDRLVTVDAQTLAGTPVEVRFDGPVSAPVRRLATLGAKPQTIISGEELFAGQFLNVAMTFANAGNIEMQVPIVNRTAMYDKVASPAPAQAADAESQADAEQEEEEGIAPEETPATEDASGR</sequence>
<evidence type="ECO:0000313" key="3">
    <source>
        <dbReference type="EMBL" id="TNC40517.1"/>
    </source>
</evidence>
<dbReference type="PROSITE" id="PS51257">
    <property type="entry name" value="PROKAR_LIPOPROTEIN"/>
    <property type="match status" value="1"/>
</dbReference>
<evidence type="ECO:0000256" key="1">
    <source>
        <dbReference type="SAM" id="MobiDB-lite"/>
    </source>
</evidence>
<comment type="caution">
    <text evidence="4">The sequence shown here is derived from an EMBL/GenBank/DDBJ whole genome shotgun (WGS) entry which is preliminary data.</text>
</comment>
<feature type="signal peptide" evidence="2">
    <location>
        <begin position="1"/>
        <end position="30"/>
    </location>
</feature>
<gene>
    <name evidence="4" type="ORF">FHE65_12650</name>
    <name evidence="3" type="ORF">FHE65_23165</name>
</gene>
<evidence type="ECO:0000313" key="4">
    <source>
        <dbReference type="EMBL" id="TNC46284.1"/>
    </source>
</evidence>
<accession>A0A5C4ML27</accession>
<feature type="compositionally biased region" description="Acidic residues" evidence="1">
    <location>
        <begin position="171"/>
        <end position="184"/>
    </location>
</feature>
<feature type="compositionally biased region" description="Low complexity" evidence="1">
    <location>
        <begin position="185"/>
        <end position="197"/>
    </location>
</feature>
<protein>
    <recommendedName>
        <fullName evidence="6">Lipoprotein</fullName>
    </recommendedName>
</protein>
<keyword evidence="2" id="KW-0732">Signal</keyword>
<evidence type="ECO:0000256" key="2">
    <source>
        <dbReference type="SAM" id="SignalP"/>
    </source>
</evidence>
<feature type="region of interest" description="Disordered" evidence="1">
    <location>
        <begin position="159"/>
        <end position="197"/>
    </location>
</feature>
<name>A0A5C4ML27_9ACTN</name>
<organism evidence="4 5">
    <name type="scientific">Mumia zhuanghuii</name>
    <dbReference type="NCBI Taxonomy" id="2585211"/>
    <lineage>
        <taxon>Bacteria</taxon>
        <taxon>Bacillati</taxon>
        <taxon>Actinomycetota</taxon>
        <taxon>Actinomycetes</taxon>
        <taxon>Propionibacteriales</taxon>
        <taxon>Nocardioidaceae</taxon>
        <taxon>Mumia</taxon>
    </lineage>
</organism>
<evidence type="ECO:0008006" key="6">
    <source>
        <dbReference type="Google" id="ProtNLM"/>
    </source>
</evidence>
<dbReference type="EMBL" id="VDFR01000057">
    <property type="protein sequence ID" value="TNC46284.1"/>
    <property type="molecule type" value="Genomic_DNA"/>
</dbReference>
<feature type="chain" id="PRO_5036138722" description="Lipoprotein" evidence="2">
    <location>
        <begin position="31"/>
        <end position="197"/>
    </location>
</feature>
<dbReference type="AlphaFoldDB" id="A0A5C4ML27"/>